<evidence type="ECO:0000256" key="5">
    <source>
        <dbReference type="ARBA" id="ARBA00022475"/>
    </source>
</evidence>
<dbReference type="InterPro" id="IPR017871">
    <property type="entry name" value="ABC_transporter-like_CS"/>
</dbReference>
<keyword evidence="12 13" id="KW-0472">Membrane</keyword>
<protein>
    <submittedName>
        <fullName evidence="17">Dipeptide/oligopeptide/nickel ABC transporter permease/ATP-binding protein</fullName>
    </submittedName>
</protein>
<dbReference type="SUPFAM" id="SSF161098">
    <property type="entry name" value="MetI-like"/>
    <property type="match status" value="1"/>
</dbReference>
<dbReference type="PROSITE" id="PS50928">
    <property type="entry name" value="ABC_TM1"/>
    <property type="match status" value="1"/>
</dbReference>
<dbReference type="CDD" id="cd03257">
    <property type="entry name" value="ABC_NikE_OppD_transporters"/>
    <property type="match status" value="1"/>
</dbReference>
<dbReference type="InterPro" id="IPR003439">
    <property type="entry name" value="ABC_transporter-like_ATP-bd"/>
</dbReference>
<evidence type="ECO:0000313" key="18">
    <source>
        <dbReference type="Proteomes" id="UP001321481"/>
    </source>
</evidence>
<evidence type="ECO:0000256" key="9">
    <source>
        <dbReference type="ARBA" id="ARBA00022840"/>
    </source>
</evidence>
<feature type="transmembrane region" description="Helical" evidence="13">
    <location>
        <begin position="95"/>
        <end position="120"/>
    </location>
</feature>
<dbReference type="Gene3D" id="1.10.3720.10">
    <property type="entry name" value="MetI-like"/>
    <property type="match status" value="1"/>
</dbReference>
<dbReference type="InterPro" id="IPR035906">
    <property type="entry name" value="MetI-like_sf"/>
</dbReference>
<sequence>MSSPDPGSIALDNSAPASLRRLRRFARNPLGVGSAVILLAITLSAVFAPVLAPHDPNLIVLSNTLLGPSADHLLGTDASGRDVFSRLLYGGQVSLMAGVIMITTAVAVGVPLGLLAGYYAKWIDSLSSWVANLLMSLPEILIIIVVITSLGSGLAPTMVTLGILASPDLFRLTRSVVVNVRSELYVDAARVSGLGDGRIIFRHVLGVVVGPVLVRASFVFGMAIIVQSGLEFLGFGDPSRPSWGGMLSEAFQTIYRAPELVFAPGAAIGITVISLAVLGTAIADALGTDRSIAPRLRSRKTSGAAATSATGSANGSATADQRPSANEHARATTQPGPADAGLLRVHDMRVVYPTGDGGEKVVVSGASLHVDRGEVLGLVGESGSGKSQLSFGILGLLSPEAVTSATSVTLDGQSLLGRSARSLQGLRGTTIAYVPQEPMSNLDPSFTVGSQLIRPMRHNLGISRREAHERAIALLDRVGIPDPARTMKAYPHELSGGMAQRVLIAGAVSCDPELLIADEPTTALDVTVQAGVLRLLRELQRERNMGLILVTHDLGVVADICDRVAVMSAGEIVETRPVAELFAAPEHPYTRKLLSSTLEDAPPRAERTTAGRTS</sequence>
<evidence type="ECO:0000259" key="16">
    <source>
        <dbReference type="PROSITE" id="PS50928"/>
    </source>
</evidence>
<dbReference type="EMBL" id="JASJND010000004">
    <property type="protein sequence ID" value="MDJ1114159.1"/>
    <property type="molecule type" value="Genomic_DNA"/>
</dbReference>
<comment type="subcellular location">
    <subcellularLocation>
        <location evidence="13">Cell membrane</location>
        <topology evidence="13">Multi-pass membrane protein</topology>
    </subcellularLocation>
    <subcellularLocation>
        <location evidence="2">Cell membrane</location>
        <topology evidence="2">Peripheral membrane protein</topology>
    </subcellularLocation>
    <subcellularLocation>
        <location evidence="1">Membrane</location>
        <topology evidence="1">Multi-pass membrane protein</topology>
    </subcellularLocation>
</comment>
<keyword evidence="5" id="KW-1003">Cell membrane</keyword>
<dbReference type="Pfam" id="PF00528">
    <property type="entry name" value="BPD_transp_1"/>
    <property type="match status" value="1"/>
</dbReference>
<keyword evidence="8" id="KW-0547">Nucleotide-binding</keyword>
<evidence type="ECO:0000256" key="14">
    <source>
        <dbReference type="SAM" id="MobiDB-lite"/>
    </source>
</evidence>
<feature type="domain" description="ABC transmembrane type-1" evidence="16">
    <location>
        <begin position="91"/>
        <end position="279"/>
    </location>
</feature>
<evidence type="ECO:0000256" key="12">
    <source>
        <dbReference type="ARBA" id="ARBA00023136"/>
    </source>
</evidence>
<gene>
    <name evidence="17" type="ORF">QNI14_06815</name>
</gene>
<dbReference type="InterPro" id="IPR050388">
    <property type="entry name" value="ABC_Ni/Peptide_Import"/>
</dbReference>
<keyword evidence="7 13" id="KW-0812">Transmembrane</keyword>
<keyword evidence="4 13" id="KW-0813">Transport</keyword>
<evidence type="ECO:0000256" key="3">
    <source>
        <dbReference type="ARBA" id="ARBA00005417"/>
    </source>
</evidence>
<keyword evidence="9" id="KW-0067">ATP-binding</keyword>
<feature type="transmembrane region" description="Helical" evidence="13">
    <location>
        <begin position="204"/>
        <end position="226"/>
    </location>
</feature>
<dbReference type="SMART" id="SM00382">
    <property type="entry name" value="AAA"/>
    <property type="match status" value="1"/>
</dbReference>
<name>A0ABT6ZDC0_9MICO</name>
<evidence type="ECO:0000256" key="2">
    <source>
        <dbReference type="ARBA" id="ARBA00004202"/>
    </source>
</evidence>
<reference evidence="17 18" key="1">
    <citation type="submission" date="2023-05" db="EMBL/GenBank/DDBJ databases">
        <title>Microbacterium dauci sp.nov., Isolated from Carrot Rhizosphere Soil.</title>
        <authorList>
            <person name="Xiao Z."/>
            <person name="Zheng J."/>
        </authorList>
    </citation>
    <scope>NUCLEOTIDE SEQUENCE [LARGE SCALE GENOMIC DNA]</scope>
    <source>
        <strain evidence="17 18">LX3-4</strain>
    </source>
</reference>
<feature type="domain" description="ABC transporter" evidence="15">
    <location>
        <begin position="343"/>
        <end position="594"/>
    </location>
</feature>
<evidence type="ECO:0000256" key="4">
    <source>
        <dbReference type="ARBA" id="ARBA00022448"/>
    </source>
</evidence>
<dbReference type="Proteomes" id="UP001321481">
    <property type="component" value="Unassembled WGS sequence"/>
</dbReference>
<dbReference type="SUPFAM" id="SSF52540">
    <property type="entry name" value="P-loop containing nucleoside triphosphate hydrolases"/>
    <property type="match status" value="1"/>
</dbReference>
<feature type="transmembrane region" description="Helical" evidence="13">
    <location>
        <begin position="261"/>
        <end position="287"/>
    </location>
</feature>
<dbReference type="InterPro" id="IPR003593">
    <property type="entry name" value="AAA+_ATPase"/>
</dbReference>
<feature type="transmembrane region" description="Helical" evidence="13">
    <location>
        <begin position="140"/>
        <end position="165"/>
    </location>
</feature>
<evidence type="ECO:0000256" key="8">
    <source>
        <dbReference type="ARBA" id="ARBA00022741"/>
    </source>
</evidence>
<comment type="similarity">
    <text evidence="3">Belongs to the ABC transporter superfamily.</text>
</comment>
<dbReference type="PROSITE" id="PS50893">
    <property type="entry name" value="ABC_TRANSPORTER_2"/>
    <property type="match status" value="1"/>
</dbReference>
<keyword evidence="11 13" id="KW-1133">Transmembrane helix</keyword>
<feature type="compositionally biased region" description="Low complexity" evidence="14">
    <location>
        <begin position="301"/>
        <end position="319"/>
    </location>
</feature>
<dbReference type="RefSeq" id="WP_283715740.1">
    <property type="nucleotide sequence ID" value="NZ_JASJND010000004.1"/>
</dbReference>
<dbReference type="InterPro" id="IPR027417">
    <property type="entry name" value="P-loop_NTPase"/>
</dbReference>
<dbReference type="InterPro" id="IPR025966">
    <property type="entry name" value="OppC_N"/>
</dbReference>
<evidence type="ECO:0000256" key="11">
    <source>
        <dbReference type="ARBA" id="ARBA00022989"/>
    </source>
</evidence>
<dbReference type="CDD" id="cd06261">
    <property type="entry name" value="TM_PBP2"/>
    <property type="match status" value="1"/>
</dbReference>
<evidence type="ECO:0000256" key="1">
    <source>
        <dbReference type="ARBA" id="ARBA00004141"/>
    </source>
</evidence>
<evidence type="ECO:0000256" key="7">
    <source>
        <dbReference type="ARBA" id="ARBA00022692"/>
    </source>
</evidence>
<feature type="transmembrane region" description="Helical" evidence="13">
    <location>
        <begin position="30"/>
        <end position="52"/>
    </location>
</feature>
<keyword evidence="10" id="KW-1278">Translocase</keyword>
<dbReference type="PANTHER" id="PTHR43297">
    <property type="entry name" value="OLIGOPEPTIDE TRANSPORT ATP-BINDING PROTEIN APPD"/>
    <property type="match status" value="1"/>
</dbReference>
<dbReference type="Pfam" id="PF00005">
    <property type="entry name" value="ABC_tran"/>
    <property type="match status" value="1"/>
</dbReference>
<feature type="region of interest" description="Disordered" evidence="14">
    <location>
        <begin position="297"/>
        <end position="340"/>
    </location>
</feature>
<evidence type="ECO:0000259" key="15">
    <source>
        <dbReference type="PROSITE" id="PS50893"/>
    </source>
</evidence>
<dbReference type="PROSITE" id="PS00211">
    <property type="entry name" value="ABC_TRANSPORTER_1"/>
    <property type="match status" value="1"/>
</dbReference>
<proteinExistence type="inferred from homology"/>
<dbReference type="Pfam" id="PF12911">
    <property type="entry name" value="OppC_N"/>
    <property type="match status" value="1"/>
</dbReference>
<dbReference type="InterPro" id="IPR000515">
    <property type="entry name" value="MetI-like"/>
</dbReference>
<keyword evidence="18" id="KW-1185">Reference proteome</keyword>
<dbReference type="Gene3D" id="3.40.50.300">
    <property type="entry name" value="P-loop containing nucleotide triphosphate hydrolases"/>
    <property type="match status" value="1"/>
</dbReference>
<evidence type="ECO:0000256" key="13">
    <source>
        <dbReference type="RuleBase" id="RU363032"/>
    </source>
</evidence>
<comment type="similarity">
    <text evidence="13">Belongs to the binding-protein-dependent transport system permease family.</text>
</comment>
<evidence type="ECO:0000256" key="10">
    <source>
        <dbReference type="ARBA" id="ARBA00022967"/>
    </source>
</evidence>
<evidence type="ECO:0000313" key="17">
    <source>
        <dbReference type="EMBL" id="MDJ1114159.1"/>
    </source>
</evidence>
<evidence type="ECO:0000256" key="6">
    <source>
        <dbReference type="ARBA" id="ARBA00022519"/>
    </source>
</evidence>
<comment type="caution">
    <text evidence="17">The sequence shown here is derived from an EMBL/GenBank/DDBJ whole genome shotgun (WGS) entry which is preliminary data.</text>
</comment>
<accession>A0ABT6ZDC0</accession>
<keyword evidence="6" id="KW-0997">Cell inner membrane</keyword>
<dbReference type="PANTHER" id="PTHR43297:SF14">
    <property type="entry name" value="ATPASE AAA-TYPE CORE DOMAIN-CONTAINING PROTEIN"/>
    <property type="match status" value="1"/>
</dbReference>
<organism evidence="17 18">
    <name type="scientific">Microbacterium dauci</name>
    <dbReference type="NCBI Taxonomy" id="3048008"/>
    <lineage>
        <taxon>Bacteria</taxon>
        <taxon>Bacillati</taxon>
        <taxon>Actinomycetota</taxon>
        <taxon>Actinomycetes</taxon>
        <taxon>Micrococcales</taxon>
        <taxon>Microbacteriaceae</taxon>
        <taxon>Microbacterium</taxon>
    </lineage>
</organism>